<feature type="compositionally biased region" description="Basic and acidic residues" evidence="1">
    <location>
        <begin position="54"/>
        <end position="65"/>
    </location>
</feature>
<organism evidence="2 3">
    <name type="scientific">Oryza sativa subsp. japonica</name>
    <name type="common">Rice</name>
    <dbReference type="NCBI Taxonomy" id="39947"/>
    <lineage>
        <taxon>Eukaryota</taxon>
        <taxon>Viridiplantae</taxon>
        <taxon>Streptophyta</taxon>
        <taxon>Embryophyta</taxon>
        <taxon>Tracheophyta</taxon>
        <taxon>Spermatophyta</taxon>
        <taxon>Magnoliopsida</taxon>
        <taxon>Liliopsida</taxon>
        <taxon>Poales</taxon>
        <taxon>Poaceae</taxon>
        <taxon>BOP clade</taxon>
        <taxon>Oryzoideae</taxon>
        <taxon>Oryzeae</taxon>
        <taxon>Oryzinae</taxon>
        <taxon>Oryza</taxon>
        <taxon>Oryza sativa</taxon>
    </lineage>
</organism>
<name>A0A0N7KN78_ORYSJ</name>
<dbReference type="EMBL" id="AP014963">
    <property type="protein sequence ID" value="BAT00858.1"/>
    <property type="molecule type" value="Genomic_DNA"/>
</dbReference>
<evidence type="ECO:0000313" key="2">
    <source>
        <dbReference type="EMBL" id="BAT00858.1"/>
    </source>
</evidence>
<reference evidence="3" key="1">
    <citation type="journal article" date="2005" name="Nature">
        <title>The map-based sequence of the rice genome.</title>
        <authorList>
            <consortium name="International rice genome sequencing project (IRGSP)"/>
            <person name="Matsumoto T."/>
            <person name="Wu J."/>
            <person name="Kanamori H."/>
            <person name="Katayose Y."/>
            <person name="Fujisawa M."/>
            <person name="Namiki N."/>
            <person name="Mizuno H."/>
            <person name="Yamamoto K."/>
            <person name="Antonio B.A."/>
            <person name="Baba T."/>
            <person name="Sakata K."/>
            <person name="Nagamura Y."/>
            <person name="Aoki H."/>
            <person name="Arikawa K."/>
            <person name="Arita K."/>
            <person name="Bito T."/>
            <person name="Chiden Y."/>
            <person name="Fujitsuka N."/>
            <person name="Fukunaka R."/>
            <person name="Hamada M."/>
            <person name="Harada C."/>
            <person name="Hayashi A."/>
            <person name="Hijishita S."/>
            <person name="Honda M."/>
            <person name="Hosokawa S."/>
            <person name="Ichikawa Y."/>
            <person name="Idonuma A."/>
            <person name="Iijima M."/>
            <person name="Ikeda M."/>
            <person name="Ikeno M."/>
            <person name="Ito K."/>
            <person name="Ito S."/>
            <person name="Ito T."/>
            <person name="Ito Y."/>
            <person name="Ito Y."/>
            <person name="Iwabuchi A."/>
            <person name="Kamiya K."/>
            <person name="Karasawa W."/>
            <person name="Kurita K."/>
            <person name="Katagiri S."/>
            <person name="Kikuta A."/>
            <person name="Kobayashi H."/>
            <person name="Kobayashi N."/>
            <person name="Machita K."/>
            <person name="Maehara T."/>
            <person name="Masukawa M."/>
            <person name="Mizubayashi T."/>
            <person name="Mukai Y."/>
            <person name="Nagasaki H."/>
            <person name="Nagata Y."/>
            <person name="Naito S."/>
            <person name="Nakashima M."/>
            <person name="Nakama Y."/>
            <person name="Nakamichi Y."/>
            <person name="Nakamura M."/>
            <person name="Meguro A."/>
            <person name="Negishi M."/>
            <person name="Ohta I."/>
            <person name="Ohta T."/>
            <person name="Okamoto M."/>
            <person name="Ono N."/>
            <person name="Saji S."/>
            <person name="Sakaguchi M."/>
            <person name="Sakai K."/>
            <person name="Shibata M."/>
            <person name="Shimokawa T."/>
            <person name="Song J."/>
            <person name="Takazaki Y."/>
            <person name="Terasawa K."/>
            <person name="Tsugane M."/>
            <person name="Tsuji K."/>
            <person name="Ueda S."/>
            <person name="Waki K."/>
            <person name="Yamagata H."/>
            <person name="Yamamoto M."/>
            <person name="Yamamoto S."/>
            <person name="Yamane H."/>
            <person name="Yoshiki S."/>
            <person name="Yoshihara R."/>
            <person name="Yukawa K."/>
            <person name="Zhong H."/>
            <person name="Yano M."/>
            <person name="Yuan Q."/>
            <person name="Ouyang S."/>
            <person name="Liu J."/>
            <person name="Jones K.M."/>
            <person name="Gansberger K."/>
            <person name="Moffat K."/>
            <person name="Hill J."/>
            <person name="Bera J."/>
            <person name="Fadrosh D."/>
            <person name="Jin S."/>
            <person name="Johri S."/>
            <person name="Kim M."/>
            <person name="Overton L."/>
            <person name="Reardon M."/>
            <person name="Tsitrin T."/>
            <person name="Vuong H."/>
            <person name="Weaver B."/>
            <person name="Ciecko A."/>
            <person name="Tallon L."/>
            <person name="Jackson J."/>
            <person name="Pai G."/>
            <person name="Aken S.V."/>
            <person name="Utterback T."/>
            <person name="Reidmuller S."/>
            <person name="Feldblyum T."/>
            <person name="Hsiao J."/>
            <person name="Zismann V."/>
            <person name="Iobst S."/>
            <person name="de Vazeille A.R."/>
            <person name="Buell C.R."/>
            <person name="Ying K."/>
            <person name="Li Y."/>
            <person name="Lu T."/>
            <person name="Huang Y."/>
            <person name="Zhao Q."/>
            <person name="Feng Q."/>
            <person name="Zhang L."/>
            <person name="Zhu J."/>
            <person name="Weng Q."/>
            <person name="Mu J."/>
            <person name="Lu Y."/>
            <person name="Fan D."/>
            <person name="Liu Y."/>
            <person name="Guan J."/>
            <person name="Zhang Y."/>
            <person name="Yu S."/>
            <person name="Liu X."/>
            <person name="Zhang Y."/>
            <person name="Hong G."/>
            <person name="Han B."/>
            <person name="Choisne N."/>
            <person name="Demange N."/>
            <person name="Orjeda G."/>
            <person name="Samain S."/>
            <person name="Cattolico L."/>
            <person name="Pelletier E."/>
            <person name="Couloux A."/>
            <person name="Segurens B."/>
            <person name="Wincker P."/>
            <person name="D'Hont A."/>
            <person name="Scarpelli C."/>
            <person name="Weissenbach J."/>
            <person name="Salanoubat M."/>
            <person name="Quetier F."/>
            <person name="Yu Y."/>
            <person name="Kim H.R."/>
            <person name="Rambo T."/>
            <person name="Currie J."/>
            <person name="Collura K."/>
            <person name="Luo M."/>
            <person name="Yang T."/>
            <person name="Ammiraju J.S.S."/>
            <person name="Engler F."/>
            <person name="Soderlund C."/>
            <person name="Wing R.A."/>
            <person name="Palmer L.E."/>
            <person name="de la Bastide M."/>
            <person name="Spiegel L."/>
            <person name="Nascimento L."/>
            <person name="Zutavern T."/>
            <person name="O'Shaughnessy A."/>
            <person name="Dike S."/>
            <person name="Dedhia N."/>
            <person name="Preston R."/>
            <person name="Balija V."/>
            <person name="McCombie W.R."/>
            <person name="Chow T."/>
            <person name="Chen H."/>
            <person name="Chung M."/>
            <person name="Chen C."/>
            <person name="Shaw J."/>
            <person name="Wu H."/>
            <person name="Hsiao K."/>
            <person name="Chao Y."/>
            <person name="Chu M."/>
            <person name="Cheng C."/>
            <person name="Hour A."/>
            <person name="Lee P."/>
            <person name="Lin S."/>
            <person name="Lin Y."/>
            <person name="Liou J."/>
            <person name="Liu S."/>
            <person name="Hsing Y."/>
            <person name="Raghuvanshi S."/>
            <person name="Mohanty A."/>
            <person name="Bharti A.K."/>
            <person name="Gaur A."/>
            <person name="Gupta V."/>
            <person name="Kumar D."/>
            <person name="Ravi V."/>
            <person name="Vij S."/>
            <person name="Kapur A."/>
            <person name="Khurana P."/>
            <person name="Khurana P."/>
            <person name="Khurana J.P."/>
            <person name="Tyagi A.K."/>
            <person name="Gaikwad K."/>
            <person name="Singh A."/>
            <person name="Dalal V."/>
            <person name="Srivastava S."/>
            <person name="Dixit A."/>
            <person name="Pal A.K."/>
            <person name="Ghazi I.A."/>
            <person name="Yadav M."/>
            <person name="Pandit A."/>
            <person name="Bhargava A."/>
            <person name="Sureshbabu K."/>
            <person name="Batra K."/>
            <person name="Sharma T.R."/>
            <person name="Mohapatra T."/>
            <person name="Singh N.K."/>
            <person name="Messing J."/>
            <person name="Nelson A.B."/>
            <person name="Fuks G."/>
            <person name="Kavchok S."/>
            <person name="Keizer G."/>
            <person name="Linton E."/>
            <person name="Llaca V."/>
            <person name="Song R."/>
            <person name="Tanyolac B."/>
            <person name="Young S."/>
            <person name="Ho-Il K."/>
            <person name="Hahn J.H."/>
            <person name="Sangsakoo G."/>
            <person name="Vanavichit A."/>
            <person name="de Mattos Luiz.A.T."/>
            <person name="Zimmer P.D."/>
            <person name="Malone G."/>
            <person name="Dellagostin O."/>
            <person name="de Oliveira A.C."/>
            <person name="Bevan M."/>
            <person name="Bancroft I."/>
            <person name="Minx P."/>
            <person name="Cordum H."/>
            <person name="Wilson R."/>
            <person name="Cheng Z."/>
            <person name="Jin W."/>
            <person name="Jiang J."/>
            <person name="Leong S.A."/>
            <person name="Iwama H."/>
            <person name="Gojobori T."/>
            <person name="Itoh T."/>
            <person name="Niimura Y."/>
            <person name="Fujii Y."/>
            <person name="Habara T."/>
            <person name="Sakai H."/>
            <person name="Sato Y."/>
            <person name="Wilson G."/>
            <person name="Kumar K."/>
            <person name="McCouch S."/>
            <person name="Juretic N."/>
            <person name="Hoen D."/>
            <person name="Wright S."/>
            <person name="Bruskiewich R."/>
            <person name="Bureau T."/>
            <person name="Miyao A."/>
            <person name="Hirochika H."/>
            <person name="Nishikawa T."/>
            <person name="Kadowaki K."/>
            <person name="Sugiura M."/>
            <person name="Burr B."/>
            <person name="Sasaki T."/>
        </authorList>
    </citation>
    <scope>NUCLEOTIDE SEQUENCE [LARGE SCALE GENOMIC DNA]</scope>
    <source>
        <strain evidence="3">cv. Nipponbare</strain>
    </source>
</reference>
<dbReference type="Proteomes" id="UP000059680">
    <property type="component" value="Chromosome 7"/>
</dbReference>
<dbReference type="Gramene" id="Os07t0253100-01">
    <property type="protein sequence ID" value="Os07t0253100-01"/>
    <property type="gene ID" value="Os07g0253100"/>
</dbReference>
<dbReference type="PaxDb" id="39947-A0A0N7KN78"/>
<gene>
    <name evidence="2" type="ordered locus">Os07g0253100</name>
    <name evidence="2" type="ORF">OSNPB_070253100</name>
</gene>
<dbReference type="AlphaFoldDB" id="A0A0N7KN78"/>
<feature type="compositionally biased region" description="Pro residues" evidence="1">
    <location>
        <begin position="42"/>
        <end position="53"/>
    </location>
</feature>
<feature type="region of interest" description="Disordered" evidence="1">
    <location>
        <begin position="1"/>
        <end position="66"/>
    </location>
</feature>
<accession>A0A0N7KN78</accession>
<keyword evidence="3" id="KW-1185">Reference proteome</keyword>
<proteinExistence type="predicted"/>
<sequence>RKKKKENPRTTARSAASPHAERRRFPPLLSTRDLLPHHEPLPSIPPVDRAPPPPRREPSHGHAGRESLLLADRLPCLLPSPMRLTGLCPPLRRCSTSPASTPG</sequence>
<evidence type="ECO:0000256" key="1">
    <source>
        <dbReference type="SAM" id="MobiDB-lite"/>
    </source>
</evidence>
<dbReference type="InParanoid" id="A0A0N7KN78"/>
<reference evidence="2 3" key="2">
    <citation type="journal article" date="2013" name="Plant Cell Physiol.">
        <title>Rice Annotation Project Database (RAP-DB): an integrative and interactive database for rice genomics.</title>
        <authorList>
            <person name="Sakai H."/>
            <person name="Lee S.S."/>
            <person name="Tanaka T."/>
            <person name="Numa H."/>
            <person name="Kim J."/>
            <person name="Kawahara Y."/>
            <person name="Wakimoto H."/>
            <person name="Yang C.C."/>
            <person name="Iwamoto M."/>
            <person name="Abe T."/>
            <person name="Yamada Y."/>
            <person name="Muto A."/>
            <person name="Inokuchi H."/>
            <person name="Ikemura T."/>
            <person name="Matsumoto T."/>
            <person name="Sasaki T."/>
            <person name="Itoh T."/>
        </authorList>
    </citation>
    <scope>NUCLEOTIDE SEQUENCE [LARGE SCALE GENOMIC DNA]</scope>
    <source>
        <strain evidence="3">cv. Nipponbare</strain>
    </source>
</reference>
<evidence type="ECO:0000313" key="3">
    <source>
        <dbReference type="Proteomes" id="UP000059680"/>
    </source>
</evidence>
<feature type="non-terminal residue" evidence="2">
    <location>
        <position position="1"/>
    </location>
</feature>
<protein>
    <submittedName>
        <fullName evidence="2">Os07g0253100 protein</fullName>
    </submittedName>
</protein>
<reference evidence="2 3" key="3">
    <citation type="journal article" date="2013" name="Rice">
        <title>Improvement of the Oryza sativa Nipponbare reference genome using next generation sequence and optical map data.</title>
        <authorList>
            <person name="Kawahara Y."/>
            <person name="de la Bastide M."/>
            <person name="Hamilton J.P."/>
            <person name="Kanamori H."/>
            <person name="McCombie W.R."/>
            <person name="Ouyang S."/>
            <person name="Schwartz D.C."/>
            <person name="Tanaka T."/>
            <person name="Wu J."/>
            <person name="Zhou S."/>
            <person name="Childs K.L."/>
            <person name="Davidson R.M."/>
            <person name="Lin H."/>
            <person name="Quesada-Ocampo L."/>
            <person name="Vaillancourt B."/>
            <person name="Sakai H."/>
            <person name="Lee S.S."/>
            <person name="Kim J."/>
            <person name="Numa H."/>
            <person name="Itoh T."/>
            <person name="Buell C.R."/>
            <person name="Matsumoto T."/>
        </authorList>
    </citation>
    <scope>NUCLEOTIDE SEQUENCE [LARGE SCALE GENOMIC DNA]</scope>
    <source>
        <strain evidence="3">cv. Nipponbare</strain>
    </source>
</reference>